<dbReference type="OrthoDB" id="3268479at2"/>
<name>A0A0C2JEA3_9ACTN</name>
<dbReference type="InterPro" id="IPR018561">
    <property type="entry name" value="AosR"/>
</dbReference>
<evidence type="ECO:0000313" key="2">
    <source>
        <dbReference type="Proteomes" id="UP000031675"/>
    </source>
</evidence>
<accession>A0A0C2JEA3</accession>
<dbReference type="EMBL" id="JROO01000040">
    <property type="protein sequence ID" value="KIH97240.1"/>
    <property type="molecule type" value="Genomic_DNA"/>
</dbReference>
<dbReference type="Proteomes" id="UP000031675">
    <property type="component" value="Unassembled WGS sequence"/>
</dbReference>
<sequence length="186" mass="20125">MTFGFRALGGGVVIDLDADEADILRAMAGLVLDLVEAPPEKEEFERIVGIGANTEKPDDPVLARLFPDAYGDDAGAAGDFRRYTEDGLRVHKRENARSLLDALPDSGGGRVELDLGGAHAWMKSLNDVRLALGTRLGIDEETHDAYLRGEDSVPETDAAAMHLYDWLGMLQESLVEALFDAAGQQE</sequence>
<gene>
    <name evidence="1" type="ORF">LP52_19875</name>
</gene>
<comment type="caution">
    <text evidence="1">The sequence shown here is derived from an EMBL/GenBank/DDBJ whole genome shotgun (WGS) entry which is preliminary data.</text>
</comment>
<reference evidence="2" key="1">
    <citation type="journal article" date="2015" name="Chem. Biol.">
        <title>Structure, bioactivity, and resistance mechanism of streptomonomicin, an unusual lasso Peptide from an understudied halophilic actinomycete.</title>
        <authorList>
            <person name="Metelev M."/>
            <person name="Tietz J.I."/>
            <person name="Melby J.O."/>
            <person name="Blair P.M."/>
            <person name="Zhu L."/>
            <person name="Livnat I."/>
            <person name="Severinov K."/>
            <person name="Mitchell D.A."/>
        </authorList>
    </citation>
    <scope>NUCLEOTIDE SEQUENCE [LARGE SCALE GENOMIC DNA]</scope>
    <source>
        <strain evidence="2">YIM 90003</strain>
    </source>
</reference>
<keyword evidence="2" id="KW-1185">Reference proteome</keyword>
<dbReference type="STRING" id="183763.LP52_19875"/>
<dbReference type="Pfam" id="PF09438">
    <property type="entry name" value="DUF2017"/>
    <property type="match status" value="1"/>
</dbReference>
<proteinExistence type="predicted"/>
<organism evidence="1 2">
    <name type="scientific">Streptomonospora alba</name>
    <dbReference type="NCBI Taxonomy" id="183763"/>
    <lineage>
        <taxon>Bacteria</taxon>
        <taxon>Bacillati</taxon>
        <taxon>Actinomycetota</taxon>
        <taxon>Actinomycetes</taxon>
        <taxon>Streptosporangiales</taxon>
        <taxon>Nocardiopsidaceae</taxon>
        <taxon>Streptomonospora</taxon>
    </lineage>
</organism>
<protein>
    <submittedName>
        <fullName evidence="1">Uncharacterized protein</fullName>
    </submittedName>
</protein>
<dbReference type="RefSeq" id="WP_040275803.1">
    <property type="nucleotide sequence ID" value="NZ_JROO01000040.1"/>
</dbReference>
<dbReference type="AlphaFoldDB" id="A0A0C2JEA3"/>
<evidence type="ECO:0000313" key="1">
    <source>
        <dbReference type="EMBL" id="KIH97240.1"/>
    </source>
</evidence>